<comment type="subcellular location">
    <subcellularLocation>
        <location evidence="1">Cytoplasm</location>
    </subcellularLocation>
</comment>
<keyword evidence="6" id="KW-0808">Transferase</keyword>
<evidence type="ECO:0000256" key="7">
    <source>
        <dbReference type="ARBA" id="ARBA00022691"/>
    </source>
</evidence>
<protein>
    <recommendedName>
        <fullName evidence="3">protein-L-isoaspartate(D-aspartate) O-methyltransferase</fullName>
        <ecNumber evidence="3">2.1.1.77</ecNumber>
    </recommendedName>
</protein>
<keyword evidence="4" id="KW-0963">Cytoplasm</keyword>
<dbReference type="SUPFAM" id="SSF53335">
    <property type="entry name" value="S-adenosyl-L-methionine-dependent methyltransferases"/>
    <property type="match status" value="1"/>
</dbReference>
<reference evidence="8 9" key="1">
    <citation type="submission" date="2016-11" db="EMBL/GenBank/DDBJ databases">
        <title>The macronuclear genome of Stentor coeruleus: a giant cell with tiny introns.</title>
        <authorList>
            <person name="Slabodnick M."/>
            <person name="Ruby J.G."/>
            <person name="Reiff S.B."/>
            <person name="Swart E.C."/>
            <person name="Gosai S."/>
            <person name="Prabakaran S."/>
            <person name="Witkowska E."/>
            <person name="Larue G.E."/>
            <person name="Fisher S."/>
            <person name="Freeman R.M."/>
            <person name="Gunawardena J."/>
            <person name="Chu W."/>
            <person name="Stover N.A."/>
            <person name="Gregory B.D."/>
            <person name="Nowacki M."/>
            <person name="Derisi J."/>
            <person name="Roy S.W."/>
            <person name="Marshall W.F."/>
            <person name="Sood P."/>
        </authorList>
    </citation>
    <scope>NUCLEOTIDE SEQUENCE [LARGE SCALE GENOMIC DNA]</scope>
    <source>
        <strain evidence="8">WM001</strain>
    </source>
</reference>
<dbReference type="EMBL" id="MPUH01000660">
    <property type="protein sequence ID" value="OMJ75948.1"/>
    <property type="molecule type" value="Genomic_DNA"/>
</dbReference>
<dbReference type="GO" id="GO:0004719">
    <property type="term" value="F:protein-L-isoaspartate (D-aspartate) O-methyltransferase activity"/>
    <property type="evidence" value="ECO:0007669"/>
    <property type="project" value="UniProtKB-EC"/>
</dbReference>
<dbReference type="PANTHER" id="PTHR11579:SF0">
    <property type="entry name" value="PROTEIN-L-ISOASPARTATE(D-ASPARTATE) O-METHYLTRANSFERASE"/>
    <property type="match status" value="1"/>
</dbReference>
<evidence type="ECO:0000313" key="8">
    <source>
        <dbReference type="EMBL" id="OMJ75948.1"/>
    </source>
</evidence>
<sequence>MLNSQLSLVEKLIEEGVIKTRSVIQAMKNIDRGFFVQDPSAYEDQPKQIGYRATISAPHMHGYALEWFKDHLVPGSKALDIGSGSGYLTLCMAEMMNYSGLVVGVEHIRELVNSSISSINQCKPQALIDRNVQIFEGDGRLGYPSLAPYKVIHVGAASEDIPEALVQQLDAGGRMVIPVGRRGEKQYIMLVDKDYEGKITVKKDFGVRYIPLCDKSYQVE</sequence>
<evidence type="ECO:0000256" key="3">
    <source>
        <dbReference type="ARBA" id="ARBA00011890"/>
    </source>
</evidence>
<dbReference type="AlphaFoldDB" id="A0A1R2BGQ7"/>
<dbReference type="InterPro" id="IPR029063">
    <property type="entry name" value="SAM-dependent_MTases_sf"/>
</dbReference>
<keyword evidence="9" id="KW-1185">Reference proteome</keyword>
<dbReference type="OrthoDB" id="73890at2759"/>
<dbReference type="GO" id="GO:0005737">
    <property type="term" value="C:cytoplasm"/>
    <property type="evidence" value="ECO:0007669"/>
    <property type="project" value="UniProtKB-SubCell"/>
</dbReference>
<evidence type="ECO:0000256" key="6">
    <source>
        <dbReference type="ARBA" id="ARBA00022679"/>
    </source>
</evidence>
<evidence type="ECO:0000256" key="4">
    <source>
        <dbReference type="ARBA" id="ARBA00022490"/>
    </source>
</evidence>
<name>A0A1R2BGQ7_9CILI</name>
<comment type="caution">
    <text evidence="8">The sequence shown here is derived from an EMBL/GenBank/DDBJ whole genome shotgun (WGS) entry which is preliminary data.</text>
</comment>
<evidence type="ECO:0000313" key="9">
    <source>
        <dbReference type="Proteomes" id="UP000187209"/>
    </source>
</evidence>
<evidence type="ECO:0000256" key="2">
    <source>
        <dbReference type="ARBA" id="ARBA00005369"/>
    </source>
</evidence>
<dbReference type="EC" id="2.1.1.77" evidence="3"/>
<dbReference type="Proteomes" id="UP000187209">
    <property type="component" value="Unassembled WGS sequence"/>
</dbReference>
<accession>A0A1R2BGQ7</accession>
<dbReference type="GO" id="GO:0032259">
    <property type="term" value="P:methylation"/>
    <property type="evidence" value="ECO:0007669"/>
    <property type="project" value="UniProtKB-KW"/>
</dbReference>
<gene>
    <name evidence="8" type="ORF">SteCoe_24799</name>
</gene>
<dbReference type="Gene3D" id="3.40.50.150">
    <property type="entry name" value="Vaccinia Virus protein VP39"/>
    <property type="match status" value="1"/>
</dbReference>
<proteinExistence type="inferred from homology"/>
<keyword evidence="5" id="KW-0489">Methyltransferase</keyword>
<dbReference type="NCBIfam" id="TIGR00080">
    <property type="entry name" value="pimt"/>
    <property type="match status" value="1"/>
</dbReference>
<dbReference type="InterPro" id="IPR000682">
    <property type="entry name" value="PCMT"/>
</dbReference>
<comment type="similarity">
    <text evidence="2">Belongs to the methyltransferase superfamily. L-isoaspartyl/D-aspartyl protein methyltransferase family.</text>
</comment>
<evidence type="ECO:0000256" key="5">
    <source>
        <dbReference type="ARBA" id="ARBA00022603"/>
    </source>
</evidence>
<organism evidence="8 9">
    <name type="scientific">Stentor coeruleus</name>
    <dbReference type="NCBI Taxonomy" id="5963"/>
    <lineage>
        <taxon>Eukaryota</taxon>
        <taxon>Sar</taxon>
        <taxon>Alveolata</taxon>
        <taxon>Ciliophora</taxon>
        <taxon>Postciliodesmatophora</taxon>
        <taxon>Heterotrichea</taxon>
        <taxon>Heterotrichida</taxon>
        <taxon>Stentoridae</taxon>
        <taxon>Stentor</taxon>
    </lineage>
</organism>
<keyword evidence="7" id="KW-0949">S-adenosyl-L-methionine</keyword>
<dbReference type="PANTHER" id="PTHR11579">
    <property type="entry name" value="PROTEIN-L-ISOASPARTATE O-METHYLTRANSFERASE"/>
    <property type="match status" value="1"/>
</dbReference>
<evidence type="ECO:0000256" key="1">
    <source>
        <dbReference type="ARBA" id="ARBA00004496"/>
    </source>
</evidence>
<dbReference type="Pfam" id="PF01135">
    <property type="entry name" value="PCMT"/>
    <property type="match status" value="1"/>
</dbReference>